<sequence length="138" mass="15850">MGEVAGFRKPLDWLKIAADGNLFVTIFEKGPTGNLIGEDLHGNKYYEDNTTTYNRKRWVVYKDLTDYNPSGIPPEWHGWLNYINDFAPTQHDFKRPVYAIDAGVTKTGTLAAYQPKGAWINPEKRSWVKYEAWQPPKA</sequence>
<evidence type="ECO:0000313" key="3">
    <source>
        <dbReference type="EMBL" id="SZX65130.1"/>
    </source>
</evidence>
<name>A0A383VJP2_TETOB</name>
<dbReference type="STRING" id="3088.A0A383VJP2"/>
<gene>
    <name evidence="4" type="ORF">BQ4739_LOCUS15527</name>
    <name evidence="3" type="ORF">BQ4739_LOCUS5583</name>
</gene>
<evidence type="ECO:0000256" key="2">
    <source>
        <dbReference type="RuleBase" id="RU363103"/>
    </source>
</evidence>
<evidence type="ECO:0000313" key="4">
    <source>
        <dbReference type="EMBL" id="SZX75236.1"/>
    </source>
</evidence>
<evidence type="ECO:0000256" key="1">
    <source>
        <dbReference type="ARBA" id="ARBA00007355"/>
    </source>
</evidence>
<comment type="similarity">
    <text evidence="1 2">Belongs to the complex I NDUFA12 subunit family.</text>
</comment>
<keyword evidence="2" id="KW-0472">Membrane</keyword>
<dbReference type="EMBL" id="FNXT01001227">
    <property type="protein sequence ID" value="SZX75236.1"/>
    <property type="molecule type" value="Genomic_DNA"/>
</dbReference>
<dbReference type="EMBL" id="FNXT01000561">
    <property type="protein sequence ID" value="SZX65130.1"/>
    <property type="molecule type" value="Genomic_DNA"/>
</dbReference>
<keyword evidence="2" id="KW-0496">Mitochondrion</keyword>
<dbReference type="PANTHER" id="PTHR12910:SF2">
    <property type="entry name" value="NADH DEHYDROGENASE [UBIQUINONE] 1 ALPHA SUBCOMPLEX SUBUNIT 12"/>
    <property type="match status" value="1"/>
</dbReference>
<evidence type="ECO:0000313" key="5">
    <source>
        <dbReference type="Proteomes" id="UP000256970"/>
    </source>
</evidence>
<dbReference type="GO" id="GO:0006979">
    <property type="term" value="P:response to oxidative stress"/>
    <property type="evidence" value="ECO:0007669"/>
    <property type="project" value="TreeGrafter"/>
</dbReference>
<organism evidence="3 5">
    <name type="scientific">Tetradesmus obliquus</name>
    <name type="common">Green alga</name>
    <name type="synonym">Acutodesmus obliquus</name>
    <dbReference type="NCBI Taxonomy" id="3088"/>
    <lineage>
        <taxon>Eukaryota</taxon>
        <taxon>Viridiplantae</taxon>
        <taxon>Chlorophyta</taxon>
        <taxon>core chlorophytes</taxon>
        <taxon>Chlorophyceae</taxon>
        <taxon>CS clade</taxon>
        <taxon>Sphaeropleales</taxon>
        <taxon>Scenedesmaceae</taxon>
        <taxon>Tetradesmus</taxon>
    </lineage>
</organism>
<dbReference type="GO" id="GO:0045271">
    <property type="term" value="C:respiratory chain complex I"/>
    <property type="evidence" value="ECO:0007669"/>
    <property type="project" value="InterPro"/>
</dbReference>
<keyword evidence="2" id="KW-0679">Respiratory chain</keyword>
<protein>
    <recommendedName>
        <fullName evidence="2">NADH dehydrogenase [ubiquinone] 1 alpha subcomplex subunit 12</fullName>
    </recommendedName>
</protein>
<keyword evidence="2" id="KW-0999">Mitochondrion inner membrane</keyword>
<keyword evidence="5" id="KW-1185">Reference proteome</keyword>
<keyword evidence="2" id="KW-0813">Transport</keyword>
<dbReference type="Proteomes" id="UP000256970">
    <property type="component" value="Unassembled WGS sequence"/>
</dbReference>
<dbReference type="AlphaFoldDB" id="A0A383VJP2"/>
<dbReference type="GO" id="GO:0005743">
    <property type="term" value="C:mitochondrial inner membrane"/>
    <property type="evidence" value="ECO:0007669"/>
    <property type="project" value="UniProtKB-SubCell"/>
</dbReference>
<dbReference type="PANTHER" id="PTHR12910">
    <property type="entry name" value="NADH-UBIQUINONE OXIDOREDUCTASE SUBUNIT B17.2"/>
    <property type="match status" value="1"/>
</dbReference>
<reference evidence="3 5" key="1">
    <citation type="submission" date="2016-10" db="EMBL/GenBank/DDBJ databases">
        <authorList>
            <person name="Cai Z."/>
        </authorList>
    </citation>
    <scope>NUCLEOTIDE SEQUENCE [LARGE SCALE GENOMIC DNA]</scope>
</reference>
<comment type="subcellular location">
    <subcellularLocation>
        <location evidence="2">Mitochondrion inner membrane</location>
        <topology evidence="2">Peripheral membrane protein</topology>
        <orientation evidence="2">Matrix side</orientation>
    </subcellularLocation>
</comment>
<dbReference type="InterPro" id="IPR007763">
    <property type="entry name" value="NDUFA12"/>
</dbReference>
<proteinExistence type="inferred from homology"/>
<dbReference type="Pfam" id="PF05071">
    <property type="entry name" value="NDUFA12"/>
    <property type="match status" value="1"/>
</dbReference>
<comment type="function">
    <text evidence="2">Accessory subunit of the mitochondrial membrane respiratory chain NADH dehydrogenase (Complex I), that is believed not to be involved in catalysis. Complex I functions in the transfer of electrons from NADH to the respiratory chain. The immediate electron acceptor for the enzyme is believed to be ubiquinone.</text>
</comment>
<accession>A0A383VJP2</accession>
<keyword evidence="2" id="KW-0249">Electron transport</keyword>